<gene>
    <name evidence="1" type="ORF">AL00_06410</name>
</gene>
<dbReference type="AlphaFoldDB" id="A0A8E1C3H9"/>
<evidence type="ECO:0000313" key="2">
    <source>
        <dbReference type="Proteomes" id="UP000028135"/>
    </source>
</evidence>
<name>A0A8E1C3H9_9SPHN</name>
<dbReference type="EMBL" id="JANF02000027">
    <property type="protein sequence ID" value="KER37297.1"/>
    <property type="molecule type" value="Genomic_DNA"/>
</dbReference>
<accession>A0A8E1C3H9</accession>
<protein>
    <submittedName>
        <fullName evidence="1">Uncharacterized protein</fullName>
    </submittedName>
</protein>
<dbReference type="RefSeq" id="WP_020820792.1">
    <property type="nucleotide sequence ID" value="NZ_JANF02000027.1"/>
</dbReference>
<reference evidence="1 2" key="1">
    <citation type="submission" date="2014-05" db="EMBL/GenBank/DDBJ databases">
        <title>Genome Announcement of Sphingobium lucknowense F2.</title>
        <authorList>
            <person name="Lal R."/>
            <person name="Negi V."/>
            <person name="Lata P."/>
            <person name="Sangwan N."/>
            <person name="Gupta S.K."/>
            <person name="Rao D.L.N."/>
            <person name="Das S."/>
        </authorList>
    </citation>
    <scope>NUCLEOTIDE SEQUENCE [LARGE SCALE GENOMIC DNA]</scope>
    <source>
        <strain evidence="1 2">F2</strain>
    </source>
</reference>
<proteinExistence type="predicted"/>
<evidence type="ECO:0000313" key="1">
    <source>
        <dbReference type="EMBL" id="KER37297.1"/>
    </source>
</evidence>
<comment type="caution">
    <text evidence="1">The sequence shown here is derived from an EMBL/GenBank/DDBJ whole genome shotgun (WGS) entry which is preliminary data.</text>
</comment>
<sequence>MIALPLWLTANWKALAGAIIGAALCAPLAYCEGKSAGKLATVNANLEASLKVQQAALKVERAANLADMARRAKTAEQITELREIVTHEGTNDTVGGATGALLDRLRRNAR</sequence>
<organism evidence="1 2">
    <name type="scientific">Sphingobium indicum F2</name>
    <dbReference type="NCBI Taxonomy" id="1450518"/>
    <lineage>
        <taxon>Bacteria</taxon>
        <taxon>Pseudomonadati</taxon>
        <taxon>Pseudomonadota</taxon>
        <taxon>Alphaproteobacteria</taxon>
        <taxon>Sphingomonadales</taxon>
        <taxon>Sphingomonadaceae</taxon>
        <taxon>Sphingobium</taxon>
    </lineage>
</organism>
<dbReference type="Proteomes" id="UP000028135">
    <property type="component" value="Unassembled WGS sequence"/>
</dbReference>